<proteinExistence type="predicted"/>
<feature type="region of interest" description="Disordered" evidence="1">
    <location>
        <begin position="1"/>
        <end position="54"/>
    </location>
</feature>
<name>A0A1G7CBJ0_9ACTN</name>
<dbReference type="EMBL" id="CP108330">
    <property type="protein sequence ID" value="WUR39890.1"/>
    <property type="molecule type" value="Genomic_DNA"/>
</dbReference>
<feature type="compositionally biased region" description="Polar residues" evidence="1">
    <location>
        <begin position="1"/>
        <end position="10"/>
    </location>
</feature>
<dbReference type="AlphaFoldDB" id="A0A1G7CBJ0"/>
<sequence length="54" mass="5683">MNDISTSTQPPGAESDEATGHGRHRGPVSAQEAETQPRGRHRREGAESSGRTAA</sequence>
<organism evidence="2 4">
    <name type="scientific">Streptomyces griseoaurantiacus</name>
    <dbReference type="NCBI Taxonomy" id="68213"/>
    <lineage>
        <taxon>Bacteria</taxon>
        <taxon>Bacillati</taxon>
        <taxon>Actinomycetota</taxon>
        <taxon>Actinomycetes</taxon>
        <taxon>Kitasatosporales</taxon>
        <taxon>Streptomycetaceae</taxon>
        <taxon>Streptomyces</taxon>
        <taxon>Streptomyces aurantiacus group</taxon>
    </lineage>
</organism>
<evidence type="ECO:0000313" key="4">
    <source>
        <dbReference type="Proteomes" id="UP000198614"/>
    </source>
</evidence>
<dbReference type="Proteomes" id="UP001432161">
    <property type="component" value="Chromosome"/>
</dbReference>
<gene>
    <name evidence="3" type="ORF">OHN36_23435</name>
    <name evidence="2" type="ORF">SAMN05216260_101457</name>
</gene>
<evidence type="ECO:0000313" key="3">
    <source>
        <dbReference type="EMBL" id="WUR39890.1"/>
    </source>
</evidence>
<dbReference type="Proteomes" id="UP000198614">
    <property type="component" value="Unassembled WGS sequence"/>
</dbReference>
<reference evidence="3" key="2">
    <citation type="submission" date="2022-10" db="EMBL/GenBank/DDBJ databases">
        <title>The complete genomes of actinobacterial strains from the NBC collection.</title>
        <authorList>
            <person name="Joergensen T.S."/>
            <person name="Alvarez Arevalo M."/>
            <person name="Sterndorff E.B."/>
            <person name="Faurdal D."/>
            <person name="Vuksanovic O."/>
            <person name="Mourched A.-S."/>
            <person name="Charusanti P."/>
            <person name="Shaw S."/>
            <person name="Blin K."/>
            <person name="Weber T."/>
        </authorList>
    </citation>
    <scope>NUCLEOTIDE SEQUENCE</scope>
    <source>
        <strain evidence="3">NBC_00489</strain>
    </source>
</reference>
<accession>A0A1G7CBJ0</accession>
<evidence type="ECO:0000256" key="1">
    <source>
        <dbReference type="SAM" id="MobiDB-lite"/>
    </source>
</evidence>
<reference evidence="2 4" key="1">
    <citation type="submission" date="2016-10" db="EMBL/GenBank/DDBJ databases">
        <authorList>
            <person name="de Groot N.N."/>
        </authorList>
    </citation>
    <scope>NUCLEOTIDE SEQUENCE [LARGE SCALE GENOMIC DNA]</scope>
    <source>
        <strain evidence="2 4">CGMCC 4.1859</strain>
    </source>
</reference>
<evidence type="ECO:0000313" key="5">
    <source>
        <dbReference type="Proteomes" id="UP001432161"/>
    </source>
</evidence>
<keyword evidence="5" id="KW-1185">Reference proteome</keyword>
<dbReference type="EMBL" id="FNAX01000001">
    <property type="protein sequence ID" value="SDE36708.1"/>
    <property type="molecule type" value="Genomic_DNA"/>
</dbReference>
<protein>
    <submittedName>
        <fullName evidence="2">Uncharacterized protein</fullName>
    </submittedName>
</protein>
<evidence type="ECO:0000313" key="2">
    <source>
        <dbReference type="EMBL" id="SDE36708.1"/>
    </source>
</evidence>